<reference evidence="2 3" key="1">
    <citation type="submission" date="2020-04" db="EMBL/GenBank/DDBJ databases">
        <title>Luteolibacter sp. G-1-1-1 isolated from soil.</title>
        <authorList>
            <person name="Dahal R.H."/>
        </authorList>
    </citation>
    <scope>NUCLEOTIDE SEQUENCE [LARGE SCALE GENOMIC DNA]</scope>
    <source>
        <strain evidence="2 3">G-1-1-1</strain>
    </source>
</reference>
<feature type="binding site" evidence="1">
    <location>
        <position position="6"/>
    </location>
    <ligand>
        <name>a divalent metal cation</name>
        <dbReference type="ChEBI" id="CHEBI:60240"/>
        <label>1</label>
    </ligand>
</feature>
<feature type="binding site" evidence="1">
    <location>
        <position position="8"/>
    </location>
    <ligand>
        <name>a divalent metal cation</name>
        <dbReference type="ChEBI" id="CHEBI:60240"/>
        <label>1</label>
    </ligand>
</feature>
<feature type="binding site" evidence="1">
    <location>
        <position position="90"/>
    </location>
    <ligand>
        <name>a divalent metal cation</name>
        <dbReference type="ChEBI" id="CHEBI:60240"/>
        <label>1</label>
    </ligand>
</feature>
<evidence type="ECO:0000256" key="1">
    <source>
        <dbReference type="PIRSR" id="PIRSR005902-1"/>
    </source>
</evidence>
<organism evidence="2 3">
    <name type="scientific">Luteolibacter luteus</name>
    <dbReference type="NCBI Taxonomy" id="2728835"/>
    <lineage>
        <taxon>Bacteria</taxon>
        <taxon>Pseudomonadati</taxon>
        <taxon>Verrucomicrobiota</taxon>
        <taxon>Verrucomicrobiia</taxon>
        <taxon>Verrucomicrobiales</taxon>
        <taxon>Verrucomicrobiaceae</taxon>
        <taxon>Luteolibacter</taxon>
    </lineage>
</organism>
<dbReference type="EMBL" id="CP051774">
    <property type="protein sequence ID" value="QJE95069.1"/>
    <property type="molecule type" value="Genomic_DNA"/>
</dbReference>
<feature type="binding site" evidence="1">
    <location>
        <position position="150"/>
    </location>
    <ligand>
        <name>a divalent metal cation</name>
        <dbReference type="ChEBI" id="CHEBI:60240"/>
        <label>2</label>
    </ligand>
</feature>
<dbReference type="Pfam" id="PF01026">
    <property type="entry name" value="TatD_DNase"/>
    <property type="match status" value="1"/>
</dbReference>
<protein>
    <submittedName>
        <fullName evidence="2">TatD family hydrolase</fullName>
    </submittedName>
</protein>
<dbReference type="InterPro" id="IPR001130">
    <property type="entry name" value="TatD-like"/>
</dbReference>
<dbReference type="RefSeq" id="WP_169453290.1">
    <property type="nucleotide sequence ID" value="NZ_CP051774.1"/>
</dbReference>
<name>A0A858RF61_9BACT</name>
<dbReference type="SUPFAM" id="SSF51556">
    <property type="entry name" value="Metallo-dependent hydrolases"/>
    <property type="match status" value="1"/>
</dbReference>
<keyword evidence="1" id="KW-0479">Metal-binding</keyword>
<dbReference type="PIRSF" id="PIRSF005902">
    <property type="entry name" value="DNase_TatD"/>
    <property type="match status" value="1"/>
</dbReference>
<dbReference type="KEGG" id="luo:HHL09_04535"/>
<dbReference type="GO" id="GO:0046872">
    <property type="term" value="F:metal ion binding"/>
    <property type="evidence" value="ECO:0007669"/>
    <property type="project" value="UniProtKB-KW"/>
</dbReference>
<dbReference type="GO" id="GO:0016788">
    <property type="term" value="F:hydrolase activity, acting on ester bonds"/>
    <property type="evidence" value="ECO:0007669"/>
    <property type="project" value="InterPro"/>
</dbReference>
<accession>A0A858RF61</accession>
<keyword evidence="3" id="KW-1185">Reference proteome</keyword>
<feature type="binding site" evidence="1">
    <location>
        <position position="200"/>
    </location>
    <ligand>
        <name>a divalent metal cation</name>
        <dbReference type="ChEBI" id="CHEBI:60240"/>
        <label>1</label>
    </ligand>
</feature>
<feature type="binding site" evidence="1">
    <location>
        <position position="126"/>
    </location>
    <ligand>
        <name>a divalent metal cation</name>
        <dbReference type="ChEBI" id="CHEBI:60240"/>
        <label>2</label>
    </ligand>
</feature>
<evidence type="ECO:0000313" key="3">
    <source>
        <dbReference type="Proteomes" id="UP000501812"/>
    </source>
</evidence>
<dbReference type="AlphaFoldDB" id="A0A858RF61"/>
<dbReference type="CDD" id="cd01310">
    <property type="entry name" value="TatD_DNAse"/>
    <property type="match status" value="1"/>
</dbReference>
<sequence length="256" mass="28810">MLFDSHNHLQRFRDPARIIAEMRAVGIGGCVVNGTSEEDWEAVAHLAEGFQDFVRPAFGLHPWHAHQRTEGWLQRLEDFLDRFPNASIGECGLDGWVAGPSLEIQREVFLPQLALARDRKMPLTIHALKAWEPLFEAFEEEAPPEKFLMHSFGGSPELVKRLAPMGAWFSFSGYFLQPRKSKVVESFKVVPRDRLLIETDAPDMMPPAEFVTHELKGLNHPANLARIGEGLAERLGLSTGELAEETAGNHLQFFGF</sequence>
<dbReference type="PANTHER" id="PTHR47176">
    <property type="entry name" value="OSJNBA0020J04.13 PROTEIN"/>
    <property type="match status" value="1"/>
</dbReference>
<proteinExistence type="predicted"/>
<keyword evidence="2" id="KW-0378">Hydrolase</keyword>
<gene>
    <name evidence="2" type="ORF">HHL09_04535</name>
</gene>
<dbReference type="Gene3D" id="3.20.20.140">
    <property type="entry name" value="Metal-dependent hydrolases"/>
    <property type="match status" value="1"/>
</dbReference>
<evidence type="ECO:0000313" key="2">
    <source>
        <dbReference type="EMBL" id="QJE95069.1"/>
    </source>
</evidence>
<dbReference type="InterPro" id="IPR032466">
    <property type="entry name" value="Metal_Hydrolase"/>
</dbReference>
<dbReference type="Proteomes" id="UP000501812">
    <property type="component" value="Chromosome"/>
</dbReference>
<dbReference type="PANTHER" id="PTHR47176:SF1">
    <property type="entry name" value="OS04G0577500 PROTEIN"/>
    <property type="match status" value="1"/>
</dbReference>